<feature type="compositionally biased region" description="Low complexity" evidence="1">
    <location>
        <begin position="334"/>
        <end position="347"/>
    </location>
</feature>
<feature type="compositionally biased region" description="Basic and acidic residues" evidence="1">
    <location>
        <begin position="373"/>
        <end position="390"/>
    </location>
</feature>
<reference evidence="2 3" key="1">
    <citation type="journal article" date="2018" name="Nat. Ecol. Evol.">
        <title>Pezizomycetes genomes reveal the molecular basis of ectomycorrhizal truffle lifestyle.</title>
        <authorList>
            <person name="Murat C."/>
            <person name="Payen T."/>
            <person name="Noel B."/>
            <person name="Kuo A."/>
            <person name="Morin E."/>
            <person name="Chen J."/>
            <person name="Kohler A."/>
            <person name="Krizsan K."/>
            <person name="Balestrini R."/>
            <person name="Da Silva C."/>
            <person name="Montanini B."/>
            <person name="Hainaut M."/>
            <person name="Levati E."/>
            <person name="Barry K.W."/>
            <person name="Belfiori B."/>
            <person name="Cichocki N."/>
            <person name="Clum A."/>
            <person name="Dockter R.B."/>
            <person name="Fauchery L."/>
            <person name="Guy J."/>
            <person name="Iotti M."/>
            <person name="Le Tacon F."/>
            <person name="Lindquist E.A."/>
            <person name="Lipzen A."/>
            <person name="Malagnac F."/>
            <person name="Mello A."/>
            <person name="Molinier V."/>
            <person name="Miyauchi S."/>
            <person name="Poulain J."/>
            <person name="Riccioni C."/>
            <person name="Rubini A."/>
            <person name="Sitrit Y."/>
            <person name="Splivallo R."/>
            <person name="Traeger S."/>
            <person name="Wang M."/>
            <person name="Zifcakova L."/>
            <person name="Wipf D."/>
            <person name="Zambonelli A."/>
            <person name="Paolocci F."/>
            <person name="Nowrousian M."/>
            <person name="Ottonello S."/>
            <person name="Baldrian P."/>
            <person name="Spatafora J.W."/>
            <person name="Henrissat B."/>
            <person name="Nagy L.G."/>
            <person name="Aury J.M."/>
            <person name="Wincker P."/>
            <person name="Grigoriev I.V."/>
            <person name="Bonfante P."/>
            <person name="Martin F.M."/>
        </authorList>
    </citation>
    <scope>NUCLEOTIDE SEQUENCE [LARGE SCALE GENOMIC DNA]</scope>
    <source>
        <strain evidence="2 3">RN42</strain>
    </source>
</reference>
<gene>
    <name evidence="2" type="ORF">BJ508DRAFT_415617</name>
</gene>
<evidence type="ECO:0000256" key="1">
    <source>
        <dbReference type="SAM" id="MobiDB-lite"/>
    </source>
</evidence>
<accession>A0A3N4IE28</accession>
<feature type="compositionally biased region" description="Basic and acidic residues" evidence="1">
    <location>
        <begin position="489"/>
        <end position="514"/>
    </location>
</feature>
<feature type="region of interest" description="Disordered" evidence="1">
    <location>
        <begin position="1078"/>
        <end position="1139"/>
    </location>
</feature>
<dbReference type="AlphaFoldDB" id="A0A3N4IE28"/>
<evidence type="ECO:0000313" key="3">
    <source>
        <dbReference type="Proteomes" id="UP000275078"/>
    </source>
</evidence>
<name>A0A3N4IE28_ASCIM</name>
<feature type="compositionally biased region" description="Low complexity" evidence="1">
    <location>
        <begin position="87"/>
        <end position="102"/>
    </location>
</feature>
<feature type="compositionally biased region" description="Basic residues" evidence="1">
    <location>
        <begin position="439"/>
        <end position="448"/>
    </location>
</feature>
<protein>
    <submittedName>
        <fullName evidence="2">Uncharacterized protein</fullName>
    </submittedName>
</protein>
<dbReference type="EMBL" id="ML119693">
    <property type="protein sequence ID" value="RPA79964.1"/>
    <property type="molecule type" value="Genomic_DNA"/>
</dbReference>
<feature type="compositionally biased region" description="Basic residues" evidence="1">
    <location>
        <begin position="391"/>
        <end position="401"/>
    </location>
</feature>
<feature type="compositionally biased region" description="Polar residues" evidence="1">
    <location>
        <begin position="324"/>
        <end position="333"/>
    </location>
</feature>
<feature type="compositionally biased region" description="Acidic residues" evidence="1">
    <location>
        <begin position="262"/>
        <end position="271"/>
    </location>
</feature>
<feature type="compositionally biased region" description="Polar residues" evidence="1">
    <location>
        <begin position="1097"/>
        <end position="1111"/>
    </location>
</feature>
<feature type="compositionally biased region" description="Low complexity" evidence="1">
    <location>
        <begin position="826"/>
        <end position="835"/>
    </location>
</feature>
<feature type="compositionally biased region" description="Basic and acidic residues" evidence="1">
    <location>
        <begin position="250"/>
        <end position="260"/>
    </location>
</feature>
<keyword evidence="3" id="KW-1185">Reference proteome</keyword>
<feature type="region of interest" description="Disordered" evidence="1">
    <location>
        <begin position="557"/>
        <end position="612"/>
    </location>
</feature>
<feature type="compositionally biased region" description="Basic and acidic residues" evidence="1">
    <location>
        <begin position="354"/>
        <end position="366"/>
    </location>
</feature>
<feature type="region of interest" description="Disordered" evidence="1">
    <location>
        <begin position="36"/>
        <end position="545"/>
    </location>
</feature>
<proteinExistence type="predicted"/>
<feature type="compositionally biased region" description="Low complexity" evidence="1">
    <location>
        <begin position="37"/>
        <end position="48"/>
    </location>
</feature>
<sequence length="1139" mass="123390">MVSLRRKGSVATKGAPPPASSAALIAASSVFQPANVASTTTTSTAANSKPLRPTASTRRRSMSLPSSTAPATFPVASQKAAYPTPPSSHSSSPEVAPSVAPVLLNRASSLRVGREKQGRRMVEHSERQPVEVRKEPDAVTTSRMQNVQLGGKTTITKSQVDSSRNQDGSFDARARATAIPLRQQPGIEKKDVDRDSLSDASVYESAPEYASGEEQPAIQPPLRTTKQAPTSPPLRAAVHFAALQTSYSPEFEREPRRWSSDSESDEEDEEIEPARSRFSPRASASSRKTAVVDSDEEDLGAEGVALPQRPKPILKPSSDYAIPVSSTHPTIQRSYSSSSDSVKSASSYKRIRHREAAPWKRSDGTRTMRTSLRNRDKSSEDTSKSTETKPRRGMSGRRFRHAPAGSDSEPDGVHLPTRLRDGEEQKDLARKPSLFSRLMHPHGKHHGKAPAPIETQSTTMDTVPTPPATPAKTTKGAEDNLTSSPTVGKEVHLRETLRDPDHSGQSLGRKESLRSKLTYPYGSKHNSREHLSTAAAPTPVAGDIPEPATREVHLLDTLRDPNHSSSSSQALGRKESLRSKLTYPYGSKHHSRENLPTPAAPTPVAVDPSEPTASKDVHLLDTLRDPNHHTSGQPLARKESLRSKLTYPYGSKHQQHDSLAHQPTATIAPAIQPTSEPNTTTQDVQLLDTLRPNNNTKNHHRTPSFHPAPKESLMSKLTYPYGSKIQHAEPVPQFPETLRDQNAGTGQQDLVRKESLRSKMTYPYGSKMQHTQSGDMNGAAATAVASSAVVDYQDVFPPIGGIGAPKNARRQIVAPSTVSNETHLPQSQQTHASPSQHHHQSHLAEKLHIRNRQTHHSTASPQAAALQEPPAAVHLPEPLRDEQRPVPGMFPSFSTIATEPEAQQAAALPEPRPVPGTFPSFSTIDTLPHAEQEPLALPTSTPVPGNWPSTTTVDTQPAPLPSTNVHLPETLRNDPAPTHRHSLFHREKHPVAPPLQGVELAREESVTAAQAAEGHIVIPAPKEVRKDSFELARDHPGRKGDNILSGQRDGVVTHIDSTPTTSTSGVLTTSQVEMPNKVEKMEDTTRPRSIRDIGFSSGRNGSVYSTGTASEGRSVGDVHFGVPGGEGRKKKGLWGKLMG</sequence>
<feature type="compositionally biased region" description="Low complexity" evidence="1">
    <location>
        <begin position="276"/>
        <end position="287"/>
    </location>
</feature>
<feature type="compositionally biased region" description="Basic and acidic residues" evidence="1">
    <location>
        <begin position="112"/>
        <end position="137"/>
    </location>
</feature>
<feature type="compositionally biased region" description="Basic and acidic residues" evidence="1">
    <location>
        <begin position="418"/>
        <end position="430"/>
    </location>
</feature>
<feature type="compositionally biased region" description="Basic and acidic residues" evidence="1">
    <location>
        <begin position="1078"/>
        <end position="1091"/>
    </location>
</feature>
<feature type="region of interest" description="Disordered" evidence="1">
    <location>
        <begin position="1"/>
        <end position="20"/>
    </location>
</feature>
<feature type="compositionally biased region" description="Polar residues" evidence="1">
    <location>
        <begin position="139"/>
        <end position="168"/>
    </location>
</feature>
<feature type="region of interest" description="Disordered" evidence="1">
    <location>
        <begin position="817"/>
        <end position="843"/>
    </location>
</feature>
<evidence type="ECO:0000313" key="2">
    <source>
        <dbReference type="EMBL" id="RPA79964.1"/>
    </source>
</evidence>
<organism evidence="2 3">
    <name type="scientific">Ascobolus immersus RN42</name>
    <dbReference type="NCBI Taxonomy" id="1160509"/>
    <lineage>
        <taxon>Eukaryota</taxon>
        <taxon>Fungi</taxon>
        <taxon>Dikarya</taxon>
        <taxon>Ascomycota</taxon>
        <taxon>Pezizomycotina</taxon>
        <taxon>Pezizomycetes</taxon>
        <taxon>Pezizales</taxon>
        <taxon>Ascobolaceae</taxon>
        <taxon>Ascobolus</taxon>
    </lineage>
</organism>
<dbReference type="Proteomes" id="UP000275078">
    <property type="component" value="Unassembled WGS sequence"/>
</dbReference>
<feature type="region of interest" description="Disordered" evidence="1">
    <location>
        <begin position="690"/>
        <end position="711"/>
    </location>
</feature>
<feature type="compositionally biased region" description="Basic and acidic residues" evidence="1">
    <location>
        <begin position="187"/>
        <end position="197"/>
    </location>
</feature>